<evidence type="ECO:0000259" key="2">
    <source>
        <dbReference type="Pfam" id="PF26607"/>
    </source>
</evidence>
<dbReference type="STRING" id="1480615.AWJ14_07080"/>
<dbReference type="InterPro" id="IPR058502">
    <property type="entry name" value="PLL-like_beta-prop"/>
</dbReference>
<organism evidence="3 4">
    <name type="scientific">Hoeflea olei</name>
    <dbReference type="NCBI Taxonomy" id="1480615"/>
    <lineage>
        <taxon>Bacteria</taxon>
        <taxon>Pseudomonadati</taxon>
        <taxon>Pseudomonadota</taxon>
        <taxon>Alphaproteobacteria</taxon>
        <taxon>Hyphomicrobiales</taxon>
        <taxon>Rhizobiaceae</taxon>
        <taxon>Hoeflea</taxon>
    </lineage>
</organism>
<feature type="domain" description="PLL-like beta propeller" evidence="2">
    <location>
        <begin position="209"/>
        <end position="409"/>
    </location>
</feature>
<dbReference type="EMBL" id="LQZT01000023">
    <property type="protein sequence ID" value="OCW56916.1"/>
    <property type="molecule type" value="Genomic_DNA"/>
</dbReference>
<gene>
    <name evidence="3" type="ORF">AWJ14_07080</name>
</gene>
<comment type="caution">
    <text evidence="3">The sequence shown here is derived from an EMBL/GenBank/DDBJ whole genome shotgun (WGS) entry which is preliminary data.</text>
</comment>
<reference evidence="3 4" key="1">
    <citation type="submission" date="2015-12" db="EMBL/GenBank/DDBJ databases">
        <authorList>
            <person name="Shamseldin A."/>
            <person name="Moawad H."/>
            <person name="Abd El-Rahim W.M."/>
            <person name="Sadowsky M.J."/>
        </authorList>
    </citation>
    <scope>NUCLEOTIDE SEQUENCE [LARGE SCALE GENOMIC DNA]</scope>
    <source>
        <strain evidence="3 4">JC234</strain>
    </source>
</reference>
<evidence type="ECO:0000313" key="3">
    <source>
        <dbReference type="EMBL" id="OCW56916.1"/>
    </source>
</evidence>
<dbReference type="SUPFAM" id="SSF89372">
    <property type="entry name" value="Fucose-specific lectin"/>
    <property type="match status" value="1"/>
</dbReference>
<proteinExistence type="predicted"/>
<evidence type="ECO:0000313" key="4">
    <source>
        <dbReference type="Proteomes" id="UP000094795"/>
    </source>
</evidence>
<evidence type="ECO:0000256" key="1">
    <source>
        <dbReference type="SAM" id="MobiDB-lite"/>
    </source>
</evidence>
<keyword evidence="4" id="KW-1185">Reference proteome</keyword>
<dbReference type="AlphaFoldDB" id="A0A1C1YU61"/>
<protein>
    <recommendedName>
        <fullName evidence="2">PLL-like beta propeller domain-containing protein</fullName>
    </recommendedName>
</protein>
<name>A0A1C1YU61_9HYPH</name>
<feature type="region of interest" description="Disordered" evidence="1">
    <location>
        <begin position="1"/>
        <end position="21"/>
    </location>
</feature>
<dbReference type="Pfam" id="PF26607">
    <property type="entry name" value="DUF8189"/>
    <property type="match status" value="1"/>
</dbReference>
<dbReference type="Proteomes" id="UP000094795">
    <property type="component" value="Unassembled WGS sequence"/>
</dbReference>
<accession>A0A1C1YU61</accession>
<sequence>MAMSEAATTEAPGDTATVPGQQPAIAPFAELSRLMLVGIDANQGHHILWTAQAVPNGPWNKVYAPVNADTSYLVLGTGSTTDGRVAMAALTRAEPAAVHYIDEAPQAPGGEERWNAPVDLGLPSGVAGFVQLAMQRDADGRVEIFGVDGAAGGVWWIYQNPSRLVERTEEVVPPGSTTPITVQGMVTEPPQTPWSDWIRLPGEGIARLTVANDVTGRIALVATGNDPQATAVYVNAQMRDPALAAADWTGWTRIDTAASGTAGAVPTAVLDPAGCLNIFMVGARAQVVQTRQTEPGASTWSDWHQVSLIGAAVVNVVSAFDGAGNIVLMALDENLGLHANCQSDARRQVWSGWQQVGVAPGFGLAAMDYNADGALSYFQGESATDGVQFVSQVAPNSSHWSAAWTTLADTGIFTYGIVRDLTPLDKG</sequence>